<keyword evidence="6" id="KW-1185">Reference proteome</keyword>
<dbReference type="Pfam" id="PF12833">
    <property type="entry name" value="HTH_18"/>
    <property type="match status" value="1"/>
</dbReference>
<dbReference type="PANTHER" id="PTHR46796:SF15">
    <property type="entry name" value="BLL1074 PROTEIN"/>
    <property type="match status" value="1"/>
</dbReference>
<dbReference type="InterPro" id="IPR050204">
    <property type="entry name" value="AraC_XylS_family_regulators"/>
</dbReference>
<dbReference type="PROSITE" id="PS01124">
    <property type="entry name" value="HTH_ARAC_FAMILY_2"/>
    <property type="match status" value="1"/>
</dbReference>
<feature type="domain" description="HTH araC/xylS-type" evidence="4">
    <location>
        <begin position="172"/>
        <end position="261"/>
    </location>
</feature>
<evidence type="ECO:0000259" key="4">
    <source>
        <dbReference type="PROSITE" id="PS01124"/>
    </source>
</evidence>
<keyword evidence="3" id="KW-0804">Transcription</keyword>
<organism evidence="5 6">
    <name type="scientific">Corallococcus caeni</name>
    <dbReference type="NCBI Taxonomy" id="3082388"/>
    <lineage>
        <taxon>Bacteria</taxon>
        <taxon>Pseudomonadati</taxon>
        <taxon>Myxococcota</taxon>
        <taxon>Myxococcia</taxon>
        <taxon>Myxococcales</taxon>
        <taxon>Cystobacterineae</taxon>
        <taxon>Myxococcaceae</taxon>
        <taxon>Corallococcus</taxon>
    </lineage>
</organism>
<evidence type="ECO:0000256" key="1">
    <source>
        <dbReference type="ARBA" id="ARBA00023015"/>
    </source>
</evidence>
<dbReference type="Pfam" id="PF20240">
    <property type="entry name" value="DUF6597"/>
    <property type="match status" value="1"/>
</dbReference>
<name>A0ABQ6QP31_9BACT</name>
<keyword evidence="1" id="KW-0805">Transcription regulation</keyword>
<evidence type="ECO:0000313" key="5">
    <source>
        <dbReference type="EMBL" id="GMU05631.1"/>
    </source>
</evidence>
<evidence type="ECO:0000256" key="2">
    <source>
        <dbReference type="ARBA" id="ARBA00023125"/>
    </source>
</evidence>
<dbReference type="InterPro" id="IPR046532">
    <property type="entry name" value="DUF6597"/>
</dbReference>
<comment type="caution">
    <text evidence="5">The sequence shown here is derived from an EMBL/GenBank/DDBJ whole genome shotgun (WGS) entry which is preliminary data.</text>
</comment>
<dbReference type="Gene3D" id="1.10.10.60">
    <property type="entry name" value="Homeodomain-like"/>
    <property type="match status" value="1"/>
</dbReference>
<dbReference type="InterPro" id="IPR018060">
    <property type="entry name" value="HTH_AraC"/>
</dbReference>
<evidence type="ECO:0000313" key="6">
    <source>
        <dbReference type="Proteomes" id="UP001342631"/>
    </source>
</evidence>
<reference evidence="5 6" key="1">
    <citation type="journal article" date="2024" name="Arch. Microbiol.">
        <title>Corallococcus caeni sp. nov., a novel myxobacterium isolated from activated sludge.</title>
        <authorList>
            <person name="Tomita S."/>
            <person name="Nakai R."/>
            <person name="Kuroda K."/>
            <person name="Kurashita H."/>
            <person name="Hatamoto M."/>
            <person name="Yamaguchi T."/>
            <person name="Narihiro T."/>
        </authorList>
    </citation>
    <scope>NUCLEOTIDE SEQUENCE [LARGE SCALE GENOMIC DNA]</scope>
    <source>
        <strain evidence="5 6">NO1</strain>
    </source>
</reference>
<dbReference type="EMBL" id="BTTX01000002">
    <property type="protein sequence ID" value="GMU05631.1"/>
    <property type="molecule type" value="Genomic_DNA"/>
</dbReference>
<accession>A0ABQ6QP31</accession>
<sequence>MAMAAPPDTALAPRADLSRFVQRVRVLWRGPSAGDYLRVPDGTVELVVRVTPSTCDVHALGPREQVVRKAPSEVPPDTLGIQFKPGGAYPFFGLPMSELAHRTLSIDTLWGKADGARLRASLAQAPTSHARLRTLEAALVERLHRDDVFEPAAAYLVRRGIRLLTDATDIPRVADLARTLGVSERHLRRAFDDVLGMGPKSYARLVRFQRALQASSVQGQGQGARPDWGAIAAGAGYYDQAHLIADFRAVLGTTPGAWTRARAA</sequence>
<keyword evidence="2" id="KW-0238">DNA-binding</keyword>
<gene>
    <name evidence="5" type="ORF">ASNO1_18840</name>
</gene>
<dbReference type="Proteomes" id="UP001342631">
    <property type="component" value="Unassembled WGS sequence"/>
</dbReference>
<proteinExistence type="predicted"/>
<protein>
    <recommendedName>
        <fullName evidence="4">HTH araC/xylS-type domain-containing protein</fullName>
    </recommendedName>
</protein>
<evidence type="ECO:0000256" key="3">
    <source>
        <dbReference type="ARBA" id="ARBA00023163"/>
    </source>
</evidence>
<dbReference type="PANTHER" id="PTHR46796">
    <property type="entry name" value="HTH-TYPE TRANSCRIPTIONAL ACTIVATOR RHAS-RELATED"/>
    <property type="match status" value="1"/>
</dbReference>
<dbReference type="SMART" id="SM00342">
    <property type="entry name" value="HTH_ARAC"/>
    <property type="match status" value="1"/>
</dbReference>